<evidence type="ECO:0000313" key="3">
    <source>
        <dbReference type="Proteomes" id="UP001203852"/>
    </source>
</evidence>
<accession>A0AAN6E2A9</accession>
<gene>
    <name evidence="2" type="ORF">EDD36DRAFT_462866</name>
</gene>
<dbReference type="EMBL" id="MU404352">
    <property type="protein sequence ID" value="KAI1615350.1"/>
    <property type="molecule type" value="Genomic_DNA"/>
</dbReference>
<feature type="region of interest" description="Disordered" evidence="1">
    <location>
        <begin position="498"/>
        <end position="517"/>
    </location>
</feature>
<feature type="region of interest" description="Disordered" evidence="1">
    <location>
        <begin position="93"/>
        <end position="234"/>
    </location>
</feature>
<feature type="compositionally biased region" description="Basic residues" evidence="1">
    <location>
        <begin position="179"/>
        <end position="189"/>
    </location>
</feature>
<feature type="compositionally biased region" description="Low complexity" evidence="1">
    <location>
        <begin position="190"/>
        <end position="204"/>
    </location>
</feature>
<protein>
    <recommendedName>
        <fullName evidence="4">Myb-like domain-containing protein</fullName>
    </recommendedName>
</protein>
<keyword evidence="3" id="KW-1185">Reference proteome</keyword>
<organism evidence="2 3">
    <name type="scientific">Exophiala viscosa</name>
    <dbReference type="NCBI Taxonomy" id="2486360"/>
    <lineage>
        <taxon>Eukaryota</taxon>
        <taxon>Fungi</taxon>
        <taxon>Dikarya</taxon>
        <taxon>Ascomycota</taxon>
        <taxon>Pezizomycotina</taxon>
        <taxon>Eurotiomycetes</taxon>
        <taxon>Chaetothyriomycetidae</taxon>
        <taxon>Chaetothyriales</taxon>
        <taxon>Herpotrichiellaceae</taxon>
        <taxon>Exophiala</taxon>
    </lineage>
</organism>
<evidence type="ECO:0000313" key="2">
    <source>
        <dbReference type="EMBL" id="KAI1615350.1"/>
    </source>
</evidence>
<feature type="compositionally biased region" description="Acidic residues" evidence="1">
    <location>
        <begin position="160"/>
        <end position="175"/>
    </location>
</feature>
<feature type="compositionally biased region" description="Acidic residues" evidence="1">
    <location>
        <begin position="249"/>
        <end position="272"/>
    </location>
</feature>
<dbReference type="Proteomes" id="UP001203852">
    <property type="component" value="Unassembled WGS sequence"/>
</dbReference>
<name>A0AAN6E2A9_9EURO</name>
<dbReference type="AlphaFoldDB" id="A0AAN6E2A9"/>
<reference evidence="2" key="1">
    <citation type="journal article" date="2022" name="bioRxiv">
        <title>Deciphering the potential niche of two novel black yeast fungi from a biological soil crust based on their genomes, phenotypes, and melanin regulation.</title>
        <authorList>
            <consortium name="DOE Joint Genome Institute"/>
            <person name="Carr E.C."/>
            <person name="Barton Q."/>
            <person name="Grambo S."/>
            <person name="Sullivan M."/>
            <person name="Renfro C.M."/>
            <person name="Kuo A."/>
            <person name="Pangilinan J."/>
            <person name="Lipzen A."/>
            <person name="Keymanesh K."/>
            <person name="Savage E."/>
            <person name="Barry K."/>
            <person name="Grigoriev I.V."/>
            <person name="Riekhof W.R."/>
            <person name="Harris S.S."/>
        </authorList>
    </citation>
    <scope>NUCLEOTIDE SEQUENCE</scope>
    <source>
        <strain evidence="2">JF 03-4F</strain>
    </source>
</reference>
<evidence type="ECO:0000256" key="1">
    <source>
        <dbReference type="SAM" id="MobiDB-lite"/>
    </source>
</evidence>
<feature type="compositionally biased region" description="Basic residues" evidence="1">
    <location>
        <begin position="144"/>
        <end position="156"/>
    </location>
</feature>
<evidence type="ECO:0008006" key="4">
    <source>
        <dbReference type="Google" id="ProtNLM"/>
    </source>
</evidence>
<sequence>MARRSRPSKRVLVRWSDDLDKGVLLAVQYACAEAGIKIPWARVAQVMGPRFTEGAITQHLAKLRNLMSTTGIPVPPPLKRGMLTKTPSKIYSKANNKHNFSPIEPLYPGTPEIPDDYRSLYDKKTPNKQEEGATVSPGTGSPKPRGKPRARAKPRRTMTDDEEEQLPEDLYDSDEGTPKKRRRTTKKKAATAVDLNPPVVDLNPPLTPPGQAIKVEPTEDGDNMIYDSTGPASRTRGIKRDYTIMETMPSDDEGEADGAQDAAADDDDDFDGANDLATHDELLAPFDAADSEDASATVEGVSAMELGEYGAAEAVAGGGVDNLQVPSTWDNNADMFGNQLNQYAAMNNGMLSSNDNMFHGQYGFPTNNMMGSGNAYTAQQFGYGIAPAYTNTIHPGSLHSYGVPSRNNSVATTMYSSVGTSDMSRTNSLATGMYPSAGSSDMSRNNSVATGMTGSSFTTMSDQQYGNGMGYLVAEPEGQPESQQEAIKNEFNMNTGMPAEDIKDEFGMNTDMPSDDIVWGDEFVNDIEEDG</sequence>
<proteinExistence type="predicted"/>
<feature type="region of interest" description="Disordered" evidence="1">
    <location>
        <begin position="248"/>
        <end position="275"/>
    </location>
</feature>
<feature type="compositionally biased region" description="Basic and acidic residues" evidence="1">
    <location>
        <begin position="115"/>
        <end position="131"/>
    </location>
</feature>
<comment type="caution">
    <text evidence="2">The sequence shown here is derived from an EMBL/GenBank/DDBJ whole genome shotgun (WGS) entry which is preliminary data.</text>
</comment>